<sequence length="226" mass="24300">MAWRSGGSTNTSLIDNLLRNGLLNSPSLAAAFKSVDRAHYAPTDPYADSPQSIGYRATISAPHMHANAAEALLPYLKPGGKVLDVGSGSGYLTRVFAEMVKPGGKVVGVDHIGELVEMSIQNTRKSEEGAALMVSSVLRFLKGDGRIGLKEEGPWDAIHVGAAAKGLHEELVEQLAKPGRLFVPVEEESGGQWIWVVDKDASGKVTRKREYGVRYVPLTDHPGERT</sequence>
<accession>A0A1V8SRL9</accession>
<protein>
    <recommendedName>
        <fullName evidence="3">protein-L-isoaspartate(D-aspartate) O-methyltransferase</fullName>
        <ecNumber evidence="3">2.1.1.77</ecNumber>
    </recommendedName>
</protein>
<evidence type="ECO:0000313" key="9">
    <source>
        <dbReference type="Proteomes" id="UP000192596"/>
    </source>
</evidence>
<dbReference type="InParanoid" id="A0A1V8SRL9"/>
<dbReference type="CDD" id="cd02440">
    <property type="entry name" value="AdoMet_MTases"/>
    <property type="match status" value="1"/>
</dbReference>
<evidence type="ECO:0000256" key="3">
    <source>
        <dbReference type="ARBA" id="ARBA00011890"/>
    </source>
</evidence>
<dbReference type="InterPro" id="IPR000682">
    <property type="entry name" value="PCMT"/>
</dbReference>
<evidence type="ECO:0000256" key="6">
    <source>
        <dbReference type="ARBA" id="ARBA00022679"/>
    </source>
</evidence>
<dbReference type="NCBIfam" id="TIGR00080">
    <property type="entry name" value="pimt"/>
    <property type="match status" value="1"/>
</dbReference>
<comment type="subcellular location">
    <subcellularLocation>
        <location evidence="1">Cytoplasm</location>
    </subcellularLocation>
</comment>
<keyword evidence="4" id="KW-0963">Cytoplasm</keyword>
<dbReference type="OrthoDB" id="73890at2759"/>
<keyword evidence="7" id="KW-0949">S-adenosyl-L-methionine</keyword>
<organism evidence="8 9">
    <name type="scientific">Cryoendolithus antarcticus</name>
    <dbReference type="NCBI Taxonomy" id="1507870"/>
    <lineage>
        <taxon>Eukaryota</taxon>
        <taxon>Fungi</taxon>
        <taxon>Dikarya</taxon>
        <taxon>Ascomycota</taxon>
        <taxon>Pezizomycotina</taxon>
        <taxon>Dothideomycetes</taxon>
        <taxon>Dothideomycetidae</taxon>
        <taxon>Cladosporiales</taxon>
        <taxon>Cladosporiaceae</taxon>
        <taxon>Cryoendolithus</taxon>
    </lineage>
</organism>
<keyword evidence="5" id="KW-0489">Methyltransferase</keyword>
<evidence type="ECO:0000256" key="1">
    <source>
        <dbReference type="ARBA" id="ARBA00004496"/>
    </source>
</evidence>
<reference evidence="9" key="1">
    <citation type="submission" date="2017-03" db="EMBL/GenBank/DDBJ databases">
        <title>Genomes of endolithic fungi from Antarctica.</title>
        <authorList>
            <person name="Coleine C."/>
            <person name="Masonjones S."/>
            <person name="Stajich J.E."/>
        </authorList>
    </citation>
    <scope>NUCLEOTIDE SEQUENCE [LARGE SCALE GENOMIC DNA]</scope>
    <source>
        <strain evidence="9">CCFEE 5527</strain>
    </source>
</reference>
<keyword evidence="9" id="KW-1185">Reference proteome</keyword>
<keyword evidence="6" id="KW-0808">Transferase</keyword>
<evidence type="ECO:0000256" key="5">
    <source>
        <dbReference type="ARBA" id="ARBA00022603"/>
    </source>
</evidence>
<dbReference type="STRING" id="1507870.A0A1V8SRL9"/>
<dbReference type="GO" id="GO:0004719">
    <property type="term" value="F:protein-L-isoaspartate (D-aspartate) O-methyltransferase activity"/>
    <property type="evidence" value="ECO:0007669"/>
    <property type="project" value="UniProtKB-EC"/>
</dbReference>
<dbReference type="InterPro" id="IPR029063">
    <property type="entry name" value="SAM-dependent_MTases_sf"/>
</dbReference>
<dbReference type="Gene3D" id="3.40.50.150">
    <property type="entry name" value="Vaccinia Virus protein VP39"/>
    <property type="match status" value="1"/>
</dbReference>
<dbReference type="PANTHER" id="PTHR11579">
    <property type="entry name" value="PROTEIN-L-ISOASPARTATE O-METHYLTRANSFERASE"/>
    <property type="match status" value="1"/>
</dbReference>
<dbReference type="Pfam" id="PF01135">
    <property type="entry name" value="PCMT"/>
    <property type="match status" value="1"/>
</dbReference>
<dbReference type="Proteomes" id="UP000192596">
    <property type="component" value="Unassembled WGS sequence"/>
</dbReference>
<dbReference type="AlphaFoldDB" id="A0A1V8SRL9"/>
<evidence type="ECO:0000313" key="8">
    <source>
        <dbReference type="EMBL" id="OQO01664.1"/>
    </source>
</evidence>
<evidence type="ECO:0000256" key="7">
    <source>
        <dbReference type="ARBA" id="ARBA00022691"/>
    </source>
</evidence>
<proteinExistence type="inferred from homology"/>
<dbReference type="EMBL" id="NAJO01000030">
    <property type="protein sequence ID" value="OQO01664.1"/>
    <property type="molecule type" value="Genomic_DNA"/>
</dbReference>
<dbReference type="PANTHER" id="PTHR11579:SF0">
    <property type="entry name" value="PROTEIN-L-ISOASPARTATE(D-ASPARTATE) O-METHYLTRANSFERASE"/>
    <property type="match status" value="1"/>
</dbReference>
<name>A0A1V8SRL9_9PEZI</name>
<dbReference type="SUPFAM" id="SSF53335">
    <property type="entry name" value="S-adenosyl-L-methionine-dependent methyltransferases"/>
    <property type="match status" value="1"/>
</dbReference>
<gene>
    <name evidence="8" type="ORF">B0A48_12701</name>
</gene>
<dbReference type="GO" id="GO:0032259">
    <property type="term" value="P:methylation"/>
    <property type="evidence" value="ECO:0007669"/>
    <property type="project" value="UniProtKB-KW"/>
</dbReference>
<evidence type="ECO:0000256" key="2">
    <source>
        <dbReference type="ARBA" id="ARBA00005369"/>
    </source>
</evidence>
<dbReference type="GO" id="GO:0005737">
    <property type="term" value="C:cytoplasm"/>
    <property type="evidence" value="ECO:0007669"/>
    <property type="project" value="UniProtKB-SubCell"/>
</dbReference>
<evidence type="ECO:0000256" key="4">
    <source>
        <dbReference type="ARBA" id="ARBA00022490"/>
    </source>
</evidence>
<comment type="similarity">
    <text evidence="2">Belongs to the methyltransferase superfamily. L-isoaspartyl/D-aspartyl protein methyltransferase family.</text>
</comment>
<comment type="caution">
    <text evidence="8">The sequence shown here is derived from an EMBL/GenBank/DDBJ whole genome shotgun (WGS) entry which is preliminary data.</text>
</comment>
<dbReference type="EC" id="2.1.1.77" evidence="3"/>